<evidence type="ECO:0000256" key="1">
    <source>
        <dbReference type="SAM" id="SignalP"/>
    </source>
</evidence>
<protein>
    <submittedName>
        <fullName evidence="3">DUF5118 domain-containing protein</fullName>
    </submittedName>
</protein>
<sequence length="434" mass="49277">MMKHYKSFLIMFFLFSSFSLLQVMGEEKQTVVPKPFAEFLSENMKKTDGAFSVYQEGNRVYMEFPRKWNGREIEVSGQIDHGFGMINRSVNSLGVVRLSIPDSMTVEFLQPFYTERIMDRKSTYWDAFRASNVPVAGEEYPAVAISQDGNPIIDITDVVKGEKEWVSYSQYPDVRSLDPDMSKLNSVQVISPQKGNSSGREEVVLKVVRYHEAESEQYAFNSMAIILPNGSKPLYLSICLRLLPEKDMPIRLATEGLDIQTIHFKDYSQNPYTVVDDSLVMRLQPKCACMVYVDSLVPNKYKEALQKGILSWNESLAKAKVKLRIHLNSINSGIDAASVPFLVSYDMGKVGVSSQKTVHPRTGEILSFRINVGHDFKKSFKPVELQKLIHQEFGQVLGLSKVSDDAAQVNALSYLYCVQKSKNVYQDREFITKK</sequence>
<evidence type="ECO:0000313" key="3">
    <source>
        <dbReference type="EMBL" id="TFH70894.1"/>
    </source>
</evidence>
<name>A0A4Y8UT73_9BACT</name>
<gene>
    <name evidence="3" type="ORF">EXN75_15970</name>
</gene>
<accession>A0A4Y8UT73</accession>
<dbReference type="AlphaFoldDB" id="A0A4Y8UT73"/>
<dbReference type="PANTHER" id="PTHR38478:SF1">
    <property type="entry name" value="ZINC DEPENDENT METALLOPROTEASE DOMAIN LIPOPROTEIN"/>
    <property type="match status" value="1"/>
</dbReference>
<dbReference type="Pfam" id="PF17162">
    <property type="entry name" value="DUF5118"/>
    <property type="match status" value="1"/>
</dbReference>
<evidence type="ECO:0000259" key="2">
    <source>
        <dbReference type="Pfam" id="PF17162"/>
    </source>
</evidence>
<dbReference type="RefSeq" id="WP_134844576.1">
    <property type="nucleotide sequence ID" value="NZ_SGVY01000072.1"/>
</dbReference>
<feature type="signal peptide" evidence="1">
    <location>
        <begin position="1"/>
        <end position="21"/>
    </location>
</feature>
<feature type="chain" id="PRO_5021313435" evidence="1">
    <location>
        <begin position="22"/>
        <end position="434"/>
    </location>
</feature>
<keyword evidence="4" id="KW-1185">Reference proteome</keyword>
<keyword evidence="1" id="KW-0732">Signal</keyword>
<dbReference type="EMBL" id="SGVY01000072">
    <property type="protein sequence ID" value="TFH70894.1"/>
    <property type="molecule type" value="Genomic_DNA"/>
</dbReference>
<dbReference type="OrthoDB" id="1083036at2"/>
<organism evidence="3 4">
    <name type="scientific">Segatella hominis</name>
    <dbReference type="NCBI Taxonomy" id="2518605"/>
    <lineage>
        <taxon>Bacteria</taxon>
        <taxon>Pseudomonadati</taxon>
        <taxon>Bacteroidota</taxon>
        <taxon>Bacteroidia</taxon>
        <taxon>Bacteroidales</taxon>
        <taxon>Prevotellaceae</taxon>
        <taxon>Segatella</taxon>
    </lineage>
</organism>
<comment type="caution">
    <text evidence="3">The sequence shown here is derived from an EMBL/GenBank/DDBJ whole genome shotgun (WGS) entry which is preliminary data.</text>
</comment>
<reference evidence="3 4" key="1">
    <citation type="submission" date="2019-02" db="EMBL/GenBank/DDBJ databases">
        <title>Draft Genome Sequence of the Prevotella sp. BCRC 81118, Isolated from Human Feces.</title>
        <authorList>
            <person name="Huang C.-H."/>
        </authorList>
    </citation>
    <scope>NUCLEOTIDE SEQUENCE [LARGE SCALE GENOMIC DNA]</scope>
    <source>
        <strain evidence="3 4">BCRC 81118</strain>
    </source>
</reference>
<dbReference type="InterPro" id="IPR033428">
    <property type="entry name" value="DUF5118"/>
</dbReference>
<feature type="domain" description="DUF5118" evidence="2">
    <location>
        <begin position="33"/>
        <end position="73"/>
    </location>
</feature>
<proteinExistence type="predicted"/>
<dbReference type="Proteomes" id="UP000297872">
    <property type="component" value="Unassembled WGS sequence"/>
</dbReference>
<evidence type="ECO:0000313" key="4">
    <source>
        <dbReference type="Proteomes" id="UP000297872"/>
    </source>
</evidence>
<dbReference type="PANTHER" id="PTHR38478">
    <property type="entry name" value="PEPTIDASE M1A AND M12B"/>
    <property type="match status" value="1"/>
</dbReference>
<dbReference type="GeneID" id="302996758"/>